<keyword evidence="4" id="KW-0732">Signal</keyword>
<proteinExistence type="inferred from homology"/>
<keyword evidence="3" id="KW-0378">Hydrolase</keyword>
<dbReference type="Proteomes" id="UP001174694">
    <property type="component" value="Unassembled WGS sequence"/>
</dbReference>
<evidence type="ECO:0000256" key="4">
    <source>
        <dbReference type="SAM" id="SignalP"/>
    </source>
</evidence>
<feature type="signal peptide" evidence="4">
    <location>
        <begin position="1"/>
        <end position="21"/>
    </location>
</feature>
<dbReference type="Pfam" id="PF01975">
    <property type="entry name" value="SurE"/>
    <property type="match status" value="1"/>
</dbReference>
<dbReference type="GO" id="GO:0008252">
    <property type="term" value="F:nucleotidase activity"/>
    <property type="evidence" value="ECO:0007669"/>
    <property type="project" value="InterPro"/>
</dbReference>
<evidence type="ECO:0000256" key="2">
    <source>
        <dbReference type="ARBA" id="ARBA00022723"/>
    </source>
</evidence>
<dbReference type="EMBL" id="JANBVO010000037">
    <property type="protein sequence ID" value="KAJ9136923.1"/>
    <property type="molecule type" value="Genomic_DNA"/>
</dbReference>
<feature type="chain" id="PRO_5041305593" evidence="4">
    <location>
        <begin position="22"/>
        <end position="399"/>
    </location>
</feature>
<dbReference type="NCBIfam" id="TIGR00087">
    <property type="entry name" value="surE"/>
    <property type="match status" value="1"/>
</dbReference>
<gene>
    <name evidence="6" type="ORF">NKR23_g9573</name>
</gene>
<comment type="caution">
    <text evidence="6">The sequence shown here is derived from an EMBL/GenBank/DDBJ whole genome shotgun (WGS) entry which is preliminary data.</text>
</comment>
<dbReference type="InterPro" id="IPR002828">
    <property type="entry name" value="SurE-like_Pase/nucleotidase"/>
</dbReference>
<name>A0AA38VJJ7_9PEZI</name>
<comment type="similarity">
    <text evidence="1">Belongs to the SurE nucleotidase family.</text>
</comment>
<dbReference type="InterPro" id="IPR036523">
    <property type="entry name" value="SurE-like_sf"/>
</dbReference>
<dbReference type="PANTHER" id="PTHR30457">
    <property type="entry name" value="5'-NUCLEOTIDASE SURE"/>
    <property type="match status" value="1"/>
</dbReference>
<evidence type="ECO:0000259" key="5">
    <source>
        <dbReference type="Pfam" id="PF01975"/>
    </source>
</evidence>
<dbReference type="Gene3D" id="3.40.1210.10">
    <property type="entry name" value="Survival protein SurE-like phosphatase/nucleotidase"/>
    <property type="match status" value="1"/>
</dbReference>
<feature type="domain" description="Survival protein SurE-like phosphatase/nucleotidase" evidence="5">
    <location>
        <begin position="24"/>
        <end position="225"/>
    </location>
</feature>
<sequence length="399" mass="42257">MKFQSAIPLVVSAAFAALTHGLNILITNDDGFGTSNIRELYKSMRALGYKCYIVASTSDQSGTGGRAVFTTTTNLTADTEFAGAPSIGTDPNDSHIWYYNGTPAAQVFVALDYVLPNFANFSVPDLVLAGPNFGLNLGPFLYTFSGTLGAAYTAVKRGIPAIAYSASYSVQTPYYWTNTTTRAGLPDPATIYGQLAAHLAQALIDKASGARILPLGYGLSINMPYITSFANDSCIDPPFILTRMASLARTDKAAYNSSTGLFVYQKIISPTTSKCIDDECSLPGEVEVLASGCRSSVTVFAVDYDAPYAEQCRNVTAPYSLVPSIVQLMNSTLLVSSLGANHTHARTASDVGITPSSTALIPISTSSVPASAGCPTKGIIFTKAEMFFGIVMAMLMLWP</sequence>
<organism evidence="6 7">
    <name type="scientific">Pleurostoma richardsiae</name>
    <dbReference type="NCBI Taxonomy" id="41990"/>
    <lineage>
        <taxon>Eukaryota</taxon>
        <taxon>Fungi</taxon>
        <taxon>Dikarya</taxon>
        <taxon>Ascomycota</taxon>
        <taxon>Pezizomycotina</taxon>
        <taxon>Sordariomycetes</taxon>
        <taxon>Sordariomycetidae</taxon>
        <taxon>Calosphaeriales</taxon>
        <taxon>Pleurostomataceae</taxon>
        <taxon>Pleurostoma</taxon>
    </lineage>
</organism>
<dbReference type="SUPFAM" id="SSF64167">
    <property type="entry name" value="SurE-like"/>
    <property type="match status" value="1"/>
</dbReference>
<reference evidence="6" key="1">
    <citation type="submission" date="2022-07" db="EMBL/GenBank/DDBJ databases">
        <title>Fungi with potential for degradation of polypropylene.</title>
        <authorList>
            <person name="Gostincar C."/>
        </authorList>
    </citation>
    <scope>NUCLEOTIDE SEQUENCE</scope>
    <source>
        <strain evidence="6">EXF-13308</strain>
    </source>
</reference>
<evidence type="ECO:0000256" key="3">
    <source>
        <dbReference type="ARBA" id="ARBA00022801"/>
    </source>
</evidence>
<accession>A0AA38VJJ7</accession>
<evidence type="ECO:0000256" key="1">
    <source>
        <dbReference type="ARBA" id="ARBA00011062"/>
    </source>
</evidence>
<evidence type="ECO:0000313" key="6">
    <source>
        <dbReference type="EMBL" id="KAJ9136923.1"/>
    </source>
</evidence>
<dbReference type="GO" id="GO:0046872">
    <property type="term" value="F:metal ion binding"/>
    <property type="evidence" value="ECO:0007669"/>
    <property type="project" value="UniProtKB-KW"/>
</dbReference>
<dbReference type="PANTHER" id="PTHR30457:SF0">
    <property type="entry name" value="PHOSPHATASE, PUTATIVE (AFU_ORTHOLOGUE AFUA_4G01070)-RELATED"/>
    <property type="match status" value="1"/>
</dbReference>
<protein>
    <submittedName>
        <fullName evidence="6">Acid phosphatase</fullName>
    </submittedName>
</protein>
<dbReference type="InterPro" id="IPR030048">
    <property type="entry name" value="SurE"/>
</dbReference>
<dbReference type="AlphaFoldDB" id="A0AA38VJJ7"/>
<keyword evidence="2" id="KW-0479">Metal-binding</keyword>
<evidence type="ECO:0000313" key="7">
    <source>
        <dbReference type="Proteomes" id="UP001174694"/>
    </source>
</evidence>
<keyword evidence="7" id="KW-1185">Reference proteome</keyword>